<evidence type="ECO:0000313" key="3">
    <source>
        <dbReference type="Proteomes" id="UP001224775"/>
    </source>
</evidence>
<dbReference type="Proteomes" id="UP001224775">
    <property type="component" value="Unassembled WGS sequence"/>
</dbReference>
<keyword evidence="1" id="KW-0472">Membrane</keyword>
<name>A0AAD9DEL2_9STRA</name>
<proteinExistence type="predicted"/>
<reference evidence="2" key="1">
    <citation type="submission" date="2023-06" db="EMBL/GenBank/DDBJ databases">
        <title>Survivors Of The Sea: Transcriptome response of Skeletonema marinoi to long-term dormancy.</title>
        <authorList>
            <person name="Pinder M.I.M."/>
            <person name="Kourtchenko O."/>
            <person name="Robertson E.K."/>
            <person name="Larsson T."/>
            <person name="Maumus F."/>
            <person name="Osuna-Cruz C.M."/>
            <person name="Vancaester E."/>
            <person name="Stenow R."/>
            <person name="Vandepoele K."/>
            <person name="Ploug H."/>
            <person name="Bruchert V."/>
            <person name="Godhe A."/>
            <person name="Topel M."/>
        </authorList>
    </citation>
    <scope>NUCLEOTIDE SEQUENCE</scope>
    <source>
        <strain evidence="2">R05AC</strain>
    </source>
</reference>
<comment type="caution">
    <text evidence="2">The sequence shown here is derived from an EMBL/GenBank/DDBJ whole genome shotgun (WGS) entry which is preliminary data.</text>
</comment>
<evidence type="ECO:0000313" key="2">
    <source>
        <dbReference type="EMBL" id="KAK1744357.1"/>
    </source>
</evidence>
<accession>A0AAD9DEL2</accession>
<protein>
    <submittedName>
        <fullName evidence="2">Uncharacterized protein</fullName>
    </submittedName>
</protein>
<sequence>MTVKDYGSSSQSTQPTNVQVIAPATLNAGYTFDAVYEGNTFTVTVPDGGVVKGQRFIVPFIPTAEATIMEASLLPLNSPNTRGNGMGEDSIPTGVWRDALCDCCKFGPCHPSFLTACLCKPIIIAQLLTRMKMTWLAQRTRFRNTNTNLSDSRTEIDQRWKNTFRNIILVSVIFCVLVMVVVPAPQLDPTDPNAYDELSDAEKKAYFINSSINSSLSALLGFYFFYLMVQLRATLRHVYSIPEEKCLFLYCGGNPSDGICGSGDGNRLCSAGVPVGVEDVCCVLFCPLCTTSQMARHTVDYEYRSATCCNSVGVTKYMDDEAYEGIENGVGEGSVLVV</sequence>
<keyword evidence="1" id="KW-0812">Transmembrane</keyword>
<evidence type="ECO:0000256" key="1">
    <source>
        <dbReference type="SAM" id="Phobius"/>
    </source>
</evidence>
<organism evidence="2 3">
    <name type="scientific">Skeletonema marinoi</name>
    <dbReference type="NCBI Taxonomy" id="267567"/>
    <lineage>
        <taxon>Eukaryota</taxon>
        <taxon>Sar</taxon>
        <taxon>Stramenopiles</taxon>
        <taxon>Ochrophyta</taxon>
        <taxon>Bacillariophyta</taxon>
        <taxon>Coscinodiscophyceae</taxon>
        <taxon>Thalassiosirophycidae</taxon>
        <taxon>Thalassiosirales</taxon>
        <taxon>Skeletonemataceae</taxon>
        <taxon>Skeletonema</taxon>
        <taxon>Skeletonema marinoi-dohrnii complex</taxon>
    </lineage>
</organism>
<dbReference type="EMBL" id="JATAAI010000007">
    <property type="protein sequence ID" value="KAK1744357.1"/>
    <property type="molecule type" value="Genomic_DNA"/>
</dbReference>
<keyword evidence="1" id="KW-1133">Transmembrane helix</keyword>
<feature type="transmembrane region" description="Helical" evidence="1">
    <location>
        <begin position="167"/>
        <end position="186"/>
    </location>
</feature>
<feature type="transmembrane region" description="Helical" evidence="1">
    <location>
        <begin position="206"/>
        <end position="229"/>
    </location>
</feature>
<gene>
    <name evidence="2" type="ORF">QTG54_004890</name>
</gene>
<dbReference type="AlphaFoldDB" id="A0AAD9DEL2"/>
<keyword evidence="3" id="KW-1185">Reference proteome</keyword>